<proteinExistence type="predicted"/>
<name>A0A8J4AT57_9CHLO</name>
<keyword evidence="2" id="KW-1185">Reference proteome</keyword>
<dbReference type="EMBL" id="BNCO01000004">
    <property type="protein sequence ID" value="GIL46497.1"/>
    <property type="molecule type" value="Genomic_DNA"/>
</dbReference>
<evidence type="ECO:0000313" key="1">
    <source>
        <dbReference type="EMBL" id="GIL46497.1"/>
    </source>
</evidence>
<dbReference type="Proteomes" id="UP000747399">
    <property type="component" value="Unassembled WGS sequence"/>
</dbReference>
<accession>A0A8J4AT57</accession>
<comment type="caution">
    <text evidence="1">The sequence shown here is derived from an EMBL/GenBank/DDBJ whole genome shotgun (WGS) entry which is preliminary data.</text>
</comment>
<gene>
    <name evidence="1" type="ORF">Vafri_3378</name>
</gene>
<protein>
    <submittedName>
        <fullName evidence="1">Uncharacterized protein</fullName>
    </submittedName>
</protein>
<reference evidence="1" key="1">
    <citation type="journal article" date="2021" name="Proc. Natl. Acad. Sci. U.S.A.">
        <title>Three genomes in the algal genus Volvox reveal the fate of a haploid sex-determining region after a transition to homothallism.</title>
        <authorList>
            <person name="Yamamoto K."/>
            <person name="Hamaji T."/>
            <person name="Kawai-Toyooka H."/>
            <person name="Matsuzaki R."/>
            <person name="Takahashi F."/>
            <person name="Nishimura Y."/>
            <person name="Kawachi M."/>
            <person name="Noguchi H."/>
            <person name="Minakuchi Y."/>
            <person name="Umen J.G."/>
            <person name="Toyoda A."/>
            <person name="Nozaki H."/>
        </authorList>
    </citation>
    <scope>NUCLEOTIDE SEQUENCE</scope>
    <source>
        <strain evidence="1">NIES-3780</strain>
    </source>
</reference>
<organism evidence="1 2">
    <name type="scientific">Volvox africanus</name>
    <dbReference type="NCBI Taxonomy" id="51714"/>
    <lineage>
        <taxon>Eukaryota</taxon>
        <taxon>Viridiplantae</taxon>
        <taxon>Chlorophyta</taxon>
        <taxon>core chlorophytes</taxon>
        <taxon>Chlorophyceae</taxon>
        <taxon>CS clade</taxon>
        <taxon>Chlamydomonadales</taxon>
        <taxon>Volvocaceae</taxon>
        <taxon>Volvox</taxon>
    </lineage>
</organism>
<sequence length="140" mass="15201">MKKGEALPVYLARVQELHTDLLKVGEAQPQEVSPNMEEAMSAVDHGSHCSAGTADSPGIWRGGVLHPGWPRGLAHGAWRLEDLDVVPCDSLQGRTLEMPVNDNKCCTVGSYNIATWLYSTTGKPVHLKCQHTTTSVVQQV</sequence>
<evidence type="ECO:0000313" key="2">
    <source>
        <dbReference type="Proteomes" id="UP000747399"/>
    </source>
</evidence>
<dbReference type="AlphaFoldDB" id="A0A8J4AT57"/>